<keyword evidence="2" id="KW-1133">Transmembrane helix</keyword>
<keyword evidence="4" id="KW-1185">Reference proteome</keyword>
<name>A0ABQ9WMV0_9EUKA</name>
<reference evidence="3 4" key="1">
    <citation type="journal article" date="2022" name="bioRxiv">
        <title>Genomics of Preaxostyla Flagellates Illuminates Evolutionary Transitions and the Path Towards Mitochondrial Loss.</title>
        <authorList>
            <person name="Novak L.V.F."/>
            <person name="Treitli S.C."/>
            <person name="Pyrih J."/>
            <person name="Halakuc P."/>
            <person name="Pipaliya S.V."/>
            <person name="Vacek V."/>
            <person name="Brzon O."/>
            <person name="Soukal P."/>
            <person name="Eme L."/>
            <person name="Dacks J.B."/>
            <person name="Karnkowska A."/>
            <person name="Elias M."/>
            <person name="Hampl V."/>
        </authorList>
    </citation>
    <scope>NUCLEOTIDE SEQUENCE [LARGE SCALE GENOMIC DNA]</scope>
    <source>
        <strain evidence="3">NAU3</strain>
        <tissue evidence="3">Gut</tissue>
    </source>
</reference>
<dbReference type="Proteomes" id="UP001281761">
    <property type="component" value="Unassembled WGS sequence"/>
</dbReference>
<evidence type="ECO:0000313" key="4">
    <source>
        <dbReference type="Proteomes" id="UP001281761"/>
    </source>
</evidence>
<feature type="transmembrane region" description="Helical" evidence="2">
    <location>
        <begin position="215"/>
        <end position="234"/>
    </location>
</feature>
<feature type="compositionally biased region" description="Acidic residues" evidence="1">
    <location>
        <begin position="49"/>
        <end position="59"/>
    </location>
</feature>
<keyword evidence="2" id="KW-0812">Transmembrane</keyword>
<evidence type="ECO:0000256" key="1">
    <source>
        <dbReference type="SAM" id="MobiDB-lite"/>
    </source>
</evidence>
<comment type="caution">
    <text evidence="3">The sequence shown here is derived from an EMBL/GenBank/DDBJ whole genome shotgun (WGS) entry which is preliminary data.</text>
</comment>
<feature type="compositionally biased region" description="Basic and acidic residues" evidence="1">
    <location>
        <begin position="22"/>
        <end position="47"/>
    </location>
</feature>
<sequence length="402" mass="44565">MFTNEQSISDDDILPTDSTSFRADRVRERPIPSCPRIREESNEHPTIDTETDPPIDGNDDVSTTPRIDPTSFHIKLFEITTDDSLPDSSNGDPEITIALVHGDNSILLEDIVSMLLETIASLGDLASFFCCLLSSELSISEKSIHFNDSVEFVKENMQLATSCFLLSSEFLFTSDLDEAISRYHSLVFLVIAFLSILGTISSVFLGIYISPAFAILFGIGIIGLFLSLVLDLCYGGSGTLQLEPEMCRVIMHKKRSISFHFLCCCINTPTRNTKTFELSNMVSVTISPSTRRSTIIFNFVDGSTQSHHVTFKREEAYSFATLVNSMIEARFPQNRFLHHQPLLYNGPTPSGPYMHNPAAYGAYQSPSAPGETEPFYYPSVSAPDVTAPEELPGETPKKHEIS</sequence>
<dbReference type="EMBL" id="JARBJD010000747">
    <property type="protein sequence ID" value="KAK2940092.1"/>
    <property type="molecule type" value="Genomic_DNA"/>
</dbReference>
<feature type="transmembrane region" description="Helical" evidence="2">
    <location>
        <begin position="186"/>
        <end position="209"/>
    </location>
</feature>
<feature type="region of interest" description="Disordered" evidence="1">
    <location>
        <begin position="1"/>
        <end position="62"/>
    </location>
</feature>
<evidence type="ECO:0000313" key="3">
    <source>
        <dbReference type="EMBL" id="KAK2940092.1"/>
    </source>
</evidence>
<proteinExistence type="predicted"/>
<organism evidence="3 4">
    <name type="scientific">Blattamonas nauphoetae</name>
    <dbReference type="NCBI Taxonomy" id="2049346"/>
    <lineage>
        <taxon>Eukaryota</taxon>
        <taxon>Metamonada</taxon>
        <taxon>Preaxostyla</taxon>
        <taxon>Oxymonadida</taxon>
        <taxon>Blattamonas</taxon>
    </lineage>
</organism>
<evidence type="ECO:0000256" key="2">
    <source>
        <dbReference type="SAM" id="Phobius"/>
    </source>
</evidence>
<feature type="region of interest" description="Disordered" evidence="1">
    <location>
        <begin position="359"/>
        <end position="402"/>
    </location>
</feature>
<accession>A0ABQ9WMV0</accession>
<keyword evidence="2" id="KW-0472">Membrane</keyword>
<gene>
    <name evidence="3" type="ORF">BLNAU_25004</name>
</gene>
<protein>
    <submittedName>
        <fullName evidence="3">Uncharacterized protein</fullName>
    </submittedName>
</protein>